<dbReference type="Proteomes" id="UP000215002">
    <property type="component" value="Chromosome"/>
</dbReference>
<protein>
    <submittedName>
        <fullName evidence="1">Uncharacterized protein</fullName>
    </submittedName>
</protein>
<accession>A0A223NU41</accession>
<sequence>MVRENTYRYRGIGCKSQSFILKSKSVVGLLKITLLGNKSV</sequence>
<gene>
    <name evidence="1" type="ORF">MuYL_1382</name>
</gene>
<dbReference type="KEGG" id="muc:MuYL_1382"/>
<proteinExistence type="predicted"/>
<organism evidence="1 2">
    <name type="scientific">Mucilaginibacter xinganensis</name>
    <dbReference type="NCBI Taxonomy" id="1234841"/>
    <lineage>
        <taxon>Bacteria</taxon>
        <taxon>Pseudomonadati</taxon>
        <taxon>Bacteroidota</taxon>
        <taxon>Sphingobacteriia</taxon>
        <taxon>Sphingobacteriales</taxon>
        <taxon>Sphingobacteriaceae</taxon>
        <taxon>Mucilaginibacter</taxon>
    </lineage>
</organism>
<keyword evidence="2" id="KW-1185">Reference proteome</keyword>
<reference evidence="1 2" key="1">
    <citation type="submission" date="2017-08" db="EMBL/GenBank/DDBJ databases">
        <title>Complete genome sequence of Mucilaginibacter sp. strain BJC16-A31.</title>
        <authorList>
            <consortium name="Henan University of Science and Technology"/>
            <person name="You X."/>
        </authorList>
    </citation>
    <scope>NUCLEOTIDE SEQUENCE [LARGE SCALE GENOMIC DNA]</scope>
    <source>
        <strain evidence="1 2">BJC16-A31</strain>
    </source>
</reference>
<dbReference type="EMBL" id="CP022743">
    <property type="protein sequence ID" value="ASU33280.1"/>
    <property type="molecule type" value="Genomic_DNA"/>
</dbReference>
<name>A0A223NU41_9SPHI</name>
<evidence type="ECO:0000313" key="2">
    <source>
        <dbReference type="Proteomes" id="UP000215002"/>
    </source>
</evidence>
<dbReference type="AlphaFoldDB" id="A0A223NU41"/>
<evidence type="ECO:0000313" key="1">
    <source>
        <dbReference type="EMBL" id="ASU33280.1"/>
    </source>
</evidence>